<evidence type="ECO:0000313" key="2">
    <source>
        <dbReference type="EMBL" id="CAA2958572.1"/>
    </source>
</evidence>
<evidence type="ECO:0000256" key="1">
    <source>
        <dbReference type="SAM" id="MobiDB-lite"/>
    </source>
</evidence>
<organism evidence="2 3">
    <name type="scientific">Olea europaea subsp. europaea</name>
    <dbReference type="NCBI Taxonomy" id="158383"/>
    <lineage>
        <taxon>Eukaryota</taxon>
        <taxon>Viridiplantae</taxon>
        <taxon>Streptophyta</taxon>
        <taxon>Embryophyta</taxon>
        <taxon>Tracheophyta</taxon>
        <taxon>Spermatophyta</taxon>
        <taxon>Magnoliopsida</taxon>
        <taxon>eudicotyledons</taxon>
        <taxon>Gunneridae</taxon>
        <taxon>Pentapetalae</taxon>
        <taxon>asterids</taxon>
        <taxon>lamiids</taxon>
        <taxon>Lamiales</taxon>
        <taxon>Oleaceae</taxon>
        <taxon>Oleeae</taxon>
        <taxon>Olea</taxon>
    </lineage>
</organism>
<dbReference type="Proteomes" id="UP000594638">
    <property type="component" value="Unassembled WGS sequence"/>
</dbReference>
<evidence type="ECO:0000313" key="3">
    <source>
        <dbReference type="Proteomes" id="UP000594638"/>
    </source>
</evidence>
<protein>
    <submittedName>
        <fullName evidence="2">Probable WRKY transcription factor 4 isoform X2</fullName>
    </submittedName>
</protein>
<reference evidence="2 3" key="1">
    <citation type="submission" date="2019-12" db="EMBL/GenBank/DDBJ databases">
        <authorList>
            <person name="Alioto T."/>
            <person name="Alioto T."/>
            <person name="Gomez Garrido J."/>
        </authorList>
    </citation>
    <scope>NUCLEOTIDE SEQUENCE [LARGE SCALE GENOMIC DNA]</scope>
</reference>
<dbReference type="EMBL" id="CACTIH010000274">
    <property type="protein sequence ID" value="CAA2958572.1"/>
    <property type="molecule type" value="Genomic_DNA"/>
</dbReference>
<sequence length="57" mass="6295">MCLENEVAPFQPGPSKVQVSTQSVSEHRPGSINLNEVEDSTILNNDGNDDEPNTKRR</sequence>
<accession>A0A8S0Q1R4</accession>
<dbReference type="Gramene" id="OE9A026586T1">
    <property type="protein sequence ID" value="OE9A026586C1"/>
    <property type="gene ID" value="OE9A026586"/>
</dbReference>
<feature type="region of interest" description="Disordered" evidence="1">
    <location>
        <begin position="1"/>
        <end position="57"/>
    </location>
</feature>
<gene>
    <name evidence="2" type="ORF">OLEA9_A026586</name>
</gene>
<keyword evidence="3" id="KW-1185">Reference proteome</keyword>
<comment type="caution">
    <text evidence="2">The sequence shown here is derived from an EMBL/GenBank/DDBJ whole genome shotgun (WGS) entry which is preliminary data.</text>
</comment>
<name>A0A8S0Q1R4_OLEEU</name>
<dbReference type="AlphaFoldDB" id="A0A8S0Q1R4"/>
<proteinExistence type="predicted"/>